<dbReference type="RefSeq" id="WP_073419155.1">
    <property type="nucleotide sequence ID" value="NZ_FQVX01000001.1"/>
</dbReference>
<sequence>MRPGIHPEYRTVVFRDASTGTTWRTRSTITTSATVEVDGEVLPLVVVDTSAASHPFWTGNQRVLDTAGRVERFRRRYGDRGRG</sequence>
<dbReference type="InterPro" id="IPR034704">
    <property type="entry name" value="Ribosomal_bL28/bL31-like_sf"/>
</dbReference>
<dbReference type="AlphaFoldDB" id="A0A1M5FJ20"/>
<gene>
    <name evidence="4" type="ORF">SAMN05444351_1260</name>
</gene>
<dbReference type="PANTHER" id="PTHR33280">
    <property type="entry name" value="50S RIBOSOMAL PROTEIN L31, CHLOROPLASTIC"/>
    <property type="match status" value="1"/>
</dbReference>
<keyword evidence="1 3" id="KW-0689">Ribosomal protein</keyword>
<evidence type="ECO:0000313" key="4">
    <source>
        <dbReference type="EMBL" id="SHF91409.1"/>
    </source>
</evidence>
<dbReference type="Gene3D" id="4.10.830.30">
    <property type="entry name" value="Ribosomal protein L31"/>
    <property type="match status" value="1"/>
</dbReference>
<dbReference type="OrthoDB" id="9803251at2"/>
<dbReference type="InterPro" id="IPR002150">
    <property type="entry name" value="Ribosomal_bL31"/>
</dbReference>
<keyword evidence="2 3" id="KW-0687">Ribonucleoprotein</keyword>
<evidence type="ECO:0000256" key="1">
    <source>
        <dbReference type="ARBA" id="ARBA00022980"/>
    </source>
</evidence>
<dbReference type="PANTHER" id="PTHR33280:SF1">
    <property type="entry name" value="LARGE RIBOSOMAL SUBUNIT PROTEIN BL31C"/>
    <property type="match status" value="1"/>
</dbReference>
<dbReference type="NCBIfam" id="NF002462">
    <property type="entry name" value="PRK01678.1"/>
    <property type="match status" value="1"/>
</dbReference>
<dbReference type="SUPFAM" id="SSF143800">
    <property type="entry name" value="L28p-like"/>
    <property type="match status" value="1"/>
</dbReference>
<dbReference type="GO" id="GO:0005840">
    <property type="term" value="C:ribosome"/>
    <property type="evidence" value="ECO:0007669"/>
    <property type="project" value="UniProtKB-KW"/>
</dbReference>
<evidence type="ECO:0000256" key="3">
    <source>
        <dbReference type="RuleBase" id="RU000564"/>
    </source>
</evidence>
<keyword evidence="5" id="KW-1185">Reference proteome</keyword>
<dbReference type="PRINTS" id="PR01249">
    <property type="entry name" value="RIBOSOMALL31"/>
</dbReference>
<name>A0A1M5FJ20_9ACTN</name>
<reference evidence="4 5" key="1">
    <citation type="submission" date="2016-11" db="EMBL/GenBank/DDBJ databases">
        <authorList>
            <person name="Jaros S."/>
            <person name="Januszkiewicz K."/>
            <person name="Wedrychowicz H."/>
        </authorList>
    </citation>
    <scope>NUCLEOTIDE SEQUENCE [LARGE SCALE GENOMIC DNA]</scope>
    <source>
        <strain evidence="4 5">DSM 45408</strain>
    </source>
</reference>
<dbReference type="InterPro" id="IPR042105">
    <property type="entry name" value="Ribosomal_bL31_sf"/>
</dbReference>
<dbReference type="PROSITE" id="PS01143">
    <property type="entry name" value="RIBOSOMAL_L31"/>
    <property type="match status" value="1"/>
</dbReference>
<dbReference type="NCBIfam" id="TIGR00105">
    <property type="entry name" value="L31"/>
    <property type="match status" value="1"/>
</dbReference>
<dbReference type="GO" id="GO:0006412">
    <property type="term" value="P:translation"/>
    <property type="evidence" value="ECO:0007669"/>
    <property type="project" value="InterPro"/>
</dbReference>
<dbReference type="GO" id="GO:0003735">
    <property type="term" value="F:structural constituent of ribosome"/>
    <property type="evidence" value="ECO:0007669"/>
    <property type="project" value="InterPro"/>
</dbReference>
<dbReference type="Proteomes" id="UP000184471">
    <property type="component" value="Unassembled WGS sequence"/>
</dbReference>
<dbReference type="InterPro" id="IPR027493">
    <property type="entry name" value="Ribosomal_bL31_B"/>
</dbReference>
<comment type="similarity">
    <text evidence="3">Belongs to the bacterial ribosomal protein bL31 family.</text>
</comment>
<dbReference type="STRING" id="1070870.SAMN05444351_1260"/>
<dbReference type="EMBL" id="FQVX01000001">
    <property type="protein sequence ID" value="SHF91409.1"/>
    <property type="molecule type" value="Genomic_DNA"/>
</dbReference>
<organism evidence="4 5">
    <name type="scientific">Geodermatophilus nigrescens</name>
    <dbReference type="NCBI Taxonomy" id="1070870"/>
    <lineage>
        <taxon>Bacteria</taxon>
        <taxon>Bacillati</taxon>
        <taxon>Actinomycetota</taxon>
        <taxon>Actinomycetes</taxon>
        <taxon>Geodermatophilales</taxon>
        <taxon>Geodermatophilaceae</taxon>
        <taxon>Geodermatophilus</taxon>
    </lineage>
</organism>
<evidence type="ECO:0000313" key="5">
    <source>
        <dbReference type="Proteomes" id="UP000184471"/>
    </source>
</evidence>
<accession>A0A1M5FJ20</accession>
<evidence type="ECO:0000256" key="2">
    <source>
        <dbReference type="ARBA" id="ARBA00023274"/>
    </source>
</evidence>
<dbReference type="Pfam" id="PF01197">
    <property type="entry name" value="Ribosomal_L31"/>
    <property type="match status" value="1"/>
</dbReference>
<dbReference type="GO" id="GO:1990904">
    <property type="term" value="C:ribonucleoprotein complex"/>
    <property type="evidence" value="ECO:0007669"/>
    <property type="project" value="UniProtKB-KW"/>
</dbReference>
<protein>
    <recommendedName>
        <fullName evidence="3">50S ribosomal protein L31</fullName>
    </recommendedName>
</protein>
<proteinExistence type="inferred from homology"/>